<keyword evidence="10" id="KW-0812">Transmembrane</keyword>
<keyword evidence="5" id="KW-0378">Hydrolase</keyword>
<evidence type="ECO:0000256" key="2">
    <source>
        <dbReference type="ARBA" id="ARBA00012423"/>
    </source>
</evidence>
<evidence type="ECO:0000313" key="12">
    <source>
        <dbReference type="EMBL" id="KAG0149586.1"/>
    </source>
</evidence>
<evidence type="ECO:0000256" key="4">
    <source>
        <dbReference type="ARBA" id="ARBA00022487"/>
    </source>
</evidence>
<comment type="function">
    <text evidence="7">Hydrolyzes fatty acids from S-acylated cysteine residues in proteins with a strong preference for palmitoylated G-alpha proteins over other acyl substrates. Mediates the deacylation of G-alpha proteins such as GPA1 in vivo, but has weak or no activity toward palmitoylated Ras proteins. Has weak lysophospholipase activity in vitro; however such activity may not exist in vivo.</text>
</comment>
<gene>
    <name evidence="12" type="ORF">CROQUDRAFT_301324</name>
</gene>
<accession>A0A9P6TEI8</accession>
<comment type="similarity">
    <text evidence="1">Belongs to the AB hydrolase superfamily. AB hydrolase 2 family.</text>
</comment>
<dbReference type="GO" id="GO:0005737">
    <property type="term" value="C:cytoplasm"/>
    <property type="evidence" value="ECO:0007669"/>
    <property type="project" value="TreeGrafter"/>
</dbReference>
<evidence type="ECO:0000256" key="7">
    <source>
        <dbReference type="ARBA" id="ARBA00029392"/>
    </source>
</evidence>
<reference evidence="12" key="1">
    <citation type="submission" date="2013-11" db="EMBL/GenBank/DDBJ databases">
        <title>Genome sequence of the fusiform rust pathogen reveals effectors for host alternation and coevolution with pine.</title>
        <authorList>
            <consortium name="DOE Joint Genome Institute"/>
            <person name="Smith K."/>
            <person name="Pendleton A."/>
            <person name="Kubisiak T."/>
            <person name="Anderson C."/>
            <person name="Salamov A."/>
            <person name="Aerts A."/>
            <person name="Riley R."/>
            <person name="Clum A."/>
            <person name="Lindquist E."/>
            <person name="Ence D."/>
            <person name="Campbell M."/>
            <person name="Kronenberg Z."/>
            <person name="Feau N."/>
            <person name="Dhillon B."/>
            <person name="Hamelin R."/>
            <person name="Burleigh J."/>
            <person name="Smith J."/>
            <person name="Yandell M."/>
            <person name="Nelson C."/>
            <person name="Grigoriev I."/>
            <person name="Davis J."/>
        </authorList>
    </citation>
    <scope>NUCLEOTIDE SEQUENCE</scope>
    <source>
        <strain evidence="12">G11</strain>
    </source>
</reference>
<evidence type="ECO:0000256" key="5">
    <source>
        <dbReference type="ARBA" id="ARBA00022801"/>
    </source>
</evidence>
<evidence type="ECO:0000259" key="11">
    <source>
        <dbReference type="Pfam" id="PF02230"/>
    </source>
</evidence>
<comment type="caution">
    <text evidence="12">The sequence shown here is derived from an EMBL/GenBank/DDBJ whole genome shotgun (WGS) entry which is preliminary data.</text>
</comment>
<dbReference type="Pfam" id="PF02230">
    <property type="entry name" value="Abhydrolase_2"/>
    <property type="match status" value="1"/>
</dbReference>
<dbReference type="OrthoDB" id="2418081at2759"/>
<dbReference type="Proteomes" id="UP000886653">
    <property type="component" value="Unassembled WGS sequence"/>
</dbReference>
<dbReference type="GO" id="GO:0006631">
    <property type="term" value="P:fatty acid metabolic process"/>
    <property type="evidence" value="ECO:0007669"/>
    <property type="project" value="UniProtKB-KW"/>
</dbReference>
<dbReference type="EC" id="3.1.2.22" evidence="2"/>
<name>A0A9P6TEI8_9BASI</name>
<dbReference type="GO" id="GO:0008474">
    <property type="term" value="F:palmitoyl-(protein) hydrolase activity"/>
    <property type="evidence" value="ECO:0007669"/>
    <property type="project" value="UniProtKB-EC"/>
</dbReference>
<feature type="domain" description="Phospholipase/carboxylesterase/thioesterase" evidence="11">
    <location>
        <begin position="75"/>
        <end position="278"/>
    </location>
</feature>
<dbReference type="PANTHER" id="PTHR10655">
    <property type="entry name" value="LYSOPHOSPHOLIPASE-RELATED"/>
    <property type="match status" value="1"/>
</dbReference>
<protein>
    <recommendedName>
        <fullName evidence="3">Acyl-protein thioesterase 1</fullName>
        <ecNumber evidence="2">3.1.2.22</ecNumber>
    </recommendedName>
    <alternativeName>
        <fullName evidence="8">Palmitoyl-protein hydrolase</fullName>
    </alternativeName>
</protein>
<evidence type="ECO:0000256" key="1">
    <source>
        <dbReference type="ARBA" id="ARBA00006499"/>
    </source>
</evidence>
<evidence type="ECO:0000256" key="8">
    <source>
        <dbReference type="ARBA" id="ARBA00031195"/>
    </source>
</evidence>
<dbReference type="PANTHER" id="PTHR10655:SF17">
    <property type="entry name" value="LYSOPHOSPHOLIPASE-LIKE PROTEIN 1"/>
    <property type="match status" value="1"/>
</dbReference>
<dbReference type="EMBL" id="MU167226">
    <property type="protein sequence ID" value="KAG0149586.1"/>
    <property type="molecule type" value="Genomic_DNA"/>
</dbReference>
<evidence type="ECO:0000256" key="3">
    <source>
        <dbReference type="ARBA" id="ARBA00014923"/>
    </source>
</evidence>
<dbReference type="AlphaFoldDB" id="A0A9P6TEI8"/>
<keyword evidence="4" id="KW-0719">Serine esterase</keyword>
<organism evidence="12 13">
    <name type="scientific">Cronartium quercuum f. sp. fusiforme G11</name>
    <dbReference type="NCBI Taxonomy" id="708437"/>
    <lineage>
        <taxon>Eukaryota</taxon>
        <taxon>Fungi</taxon>
        <taxon>Dikarya</taxon>
        <taxon>Basidiomycota</taxon>
        <taxon>Pucciniomycotina</taxon>
        <taxon>Pucciniomycetes</taxon>
        <taxon>Pucciniales</taxon>
        <taxon>Coleosporiaceae</taxon>
        <taxon>Cronartium</taxon>
    </lineage>
</organism>
<evidence type="ECO:0000256" key="6">
    <source>
        <dbReference type="ARBA" id="ARBA00022832"/>
    </source>
</evidence>
<evidence type="ECO:0000256" key="9">
    <source>
        <dbReference type="ARBA" id="ARBA00047337"/>
    </source>
</evidence>
<keyword evidence="10" id="KW-0472">Membrane</keyword>
<comment type="catalytic activity">
    <reaction evidence="9">
        <text>S-hexadecanoyl-L-cysteinyl-[protein] + H2O = L-cysteinyl-[protein] + hexadecanoate + H(+)</text>
        <dbReference type="Rhea" id="RHEA:19233"/>
        <dbReference type="Rhea" id="RHEA-COMP:10131"/>
        <dbReference type="Rhea" id="RHEA-COMP:11032"/>
        <dbReference type="ChEBI" id="CHEBI:7896"/>
        <dbReference type="ChEBI" id="CHEBI:15377"/>
        <dbReference type="ChEBI" id="CHEBI:15378"/>
        <dbReference type="ChEBI" id="CHEBI:29950"/>
        <dbReference type="ChEBI" id="CHEBI:74151"/>
        <dbReference type="EC" id="3.1.2.22"/>
    </reaction>
</comment>
<evidence type="ECO:0000313" key="13">
    <source>
        <dbReference type="Proteomes" id="UP000886653"/>
    </source>
</evidence>
<dbReference type="InterPro" id="IPR050565">
    <property type="entry name" value="LYPA1-2/EST-like"/>
</dbReference>
<evidence type="ECO:0000256" key="10">
    <source>
        <dbReference type="SAM" id="Phobius"/>
    </source>
</evidence>
<dbReference type="GO" id="GO:0052689">
    <property type="term" value="F:carboxylic ester hydrolase activity"/>
    <property type="evidence" value="ECO:0007669"/>
    <property type="project" value="UniProtKB-KW"/>
</dbReference>
<keyword evidence="13" id="KW-1185">Reference proteome</keyword>
<dbReference type="InterPro" id="IPR003140">
    <property type="entry name" value="PLipase/COase/thioEstase"/>
</dbReference>
<sequence>MLPAHLPATSVLIICFTFTFTLFTLFICQPYLFRPSNLHTCPTSQSPFGCLNFNHPLQPKLSYPILPMAHVNVPGKKTAAVIFSHGLGDTSSGWSFLIDEFGSRMPWVKWILPNAPVQPVSLNGGLQMPSWFDLVALEPEAPDDEKGLMASVELIGRYVQREIDNGIPPERIIVGGFSQGATIGVLTGLMSPHKLAGSVSLSGFLPLTDKLKDLRKPHSTQLPVFWGHGTDDPLVSWGQQSVDFLIKKLGMTKVEFKTYPNLGHSASPKEIEDMITWIGNQIPSLPAST</sequence>
<proteinExistence type="inferred from homology"/>
<keyword evidence="10" id="KW-1133">Transmembrane helix</keyword>
<keyword evidence="6" id="KW-0276">Fatty acid metabolism</keyword>
<dbReference type="Gene3D" id="3.40.50.1820">
    <property type="entry name" value="alpha/beta hydrolase"/>
    <property type="match status" value="1"/>
</dbReference>
<feature type="transmembrane region" description="Helical" evidence="10">
    <location>
        <begin position="6"/>
        <end position="28"/>
    </location>
</feature>
<keyword evidence="6" id="KW-0443">Lipid metabolism</keyword>
<dbReference type="SUPFAM" id="SSF53474">
    <property type="entry name" value="alpha/beta-Hydrolases"/>
    <property type="match status" value="1"/>
</dbReference>
<dbReference type="InterPro" id="IPR029058">
    <property type="entry name" value="AB_hydrolase_fold"/>
</dbReference>